<evidence type="ECO:0000256" key="4">
    <source>
        <dbReference type="SAM" id="MobiDB-lite"/>
    </source>
</evidence>
<dbReference type="Pfam" id="PF03193">
    <property type="entry name" value="RsgA_GTPase"/>
    <property type="match status" value="1"/>
</dbReference>
<feature type="binding site" evidence="3">
    <location>
        <begin position="213"/>
        <end position="221"/>
    </location>
    <ligand>
        <name>GTP</name>
        <dbReference type="ChEBI" id="CHEBI:37565"/>
    </ligand>
</feature>
<organism evidence="7 8">
    <name type="scientific">Congregibacter variabilis</name>
    <dbReference type="NCBI Taxonomy" id="3081200"/>
    <lineage>
        <taxon>Bacteria</taxon>
        <taxon>Pseudomonadati</taxon>
        <taxon>Pseudomonadota</taxon>
        <taxon>Gammaproteobacteria</taxon>
        <taxon>Cellvibrionales</taxon>
        <taxon>Halieaceae</taxon>
        <taxon>Congregibacter</taxon>
    </lineage>
</organism>
<feature type="binding site" evidence="3">
    <location>
        <position position="302"/>
    </location>
    <ligand>
        <name>Zn(2+)</name>
        <dbReference type="ChEBI" id="CHEBI:29105"/>
    </ligand>
</feature>
<dbReference type="PANTHER" id="PTHR32120:SF11">
    <property type="entry name" value="SMALL RIBOSOMAL SUBUNIT BIOGENESIS GTPASE RSGA 1, MITOCHONDRIAL-RELATED"/>
    <property type="match status" value="1"/>
</dbReference>
<feature type="binding site" evidence="3">
    <location>
        <begin position="158"/>
        <end position="161"/>
    </location>
    <ligand>
        <name>GTP</name>
        <dbReference type="ChEBI" id="CHEBI:37565"/>
    </ligand>
</feature>
<evidence type="ECO:0000256" key="1">
    <source>
        <dbReference type="ARBA" id="ARBA00022741"/>
    </source>
</evidence>
<keyword evidence="2 3" id="KW-0342">GTP-binding</keyword>
<dbReference type="NCBIfam" id="TIGR00157">
    <property type="entry name" value="ribosome small subunit-dependent GTPase A"/>
    <property type="match status" value="1"/>
</dbReference>
<dbReference type="HAMAP" id="MF_01820">
    <property type="entry name" value="GTPase_RsgA"/>
    <property type="match status" value="1"/>
</dbReference>
<dbReference type="Proteomes" id="UP001626537">
    <property type="component" value="Chromosome"/>
</dbReference>
<dbReference type="InterPro" id="IPR012340">
    <property type="entry name" value="NA-bd_OB-fold"/>
</dbReference>
<dbReference type="InterPro" id="IPR010914">
    <property type="entry name" value="RsgA_GTPase_dom"/>
</dbReference>
<comment type="function">
    <text evidence="3">One of several proteins that assist in the late maturation steps of the functional core of the 30S ribosomal subunit. Helps release RbfA from mature subunits. May play a role in the assembly of ribosomal proteins into the subunit. Circularly permuted GTPase that catalyzes slow GTP hydrolysis, GTPase activity is stimulated by the 30S ribosomal subunit.</text>
</comment>
<dbReference type="Gene3D" id="1.10.40.50">
    <property type="entry name" value="Probable gtpase engc, domain 3"/>
    <property type="match status" value="1"/>
</dbReference>
<keyword evidence="3" id="KW-0690">Ribosome biogenesis</keyword>
<evidence type="ECO:0000256" key="2">
    <source>
        <dbReference type="ARBA" id="ARBA00023134"/>
    </source>
</evidence>
<dbReference type="RefSeq" id="WP_407347724.1">
    <property type="nucleotide sequence ID" value="NZ_CP136864.1"/>
</dbReference>
<keyword evidence="3" id="KW-0963">Cytoplasm</keyword>
<dbReference type="EMBL" id="CP136864">
    <property type="protein sequence ID" value="WOJ93063.1"/>
    <property type="molecule type" value="Genomic_DNA"/>
</dbReference>
<dbReference type="Gene3D" id="2.40.50.140">
    <property type="entry name" value="Nucleic acid-binding proteins"/>
    <property type="match status" value="1"/>
</dbReference>
<protein>
    <recommendedName>
        <fullName evidence="3">Small ribosomal subunit biogenesis GTPase RsgA</fullName>
        <ecNumber evidence="3">3.6.1.-</ecNumber>
    </recommendedName>
</protein>
<comment type="subcellular location">
    <subcellularLocation>
        <location evidence="3">Cytoplasm</location>
    </subcellularLocation>
</comment>
<dbReference type="PROSITE" id="PS50936">
    <property type="entry name" value="ENGC_GTPASE"/>
    <property type="match status" value="1"/>
</dbReference>
<dbReference type="InterPro" id="IPR027417">
    <property type="entry name" value="P-loop_NTPase"/>
</dbReference>
<dbReference type="NCBIfam" id="NF008931">
    <property type="entry name" value="PRK12288.1"/>
    <property type="match status" value="1"/>
</dbReference>
<gene>
    <name evidence="3 7" type="primary">rsgA</name>
    <name evidence="7" type="ORF">R0135_14930</name>
</gene>
<keyword evidence="3" id="KW-0479">Metal-binding</keyword>
<dbReference type="InterPro" id="IPR030378">
    <property type="entry name" value="G_CP_dom"/>
</dbReference>
<keyword evidence="3" id="KW-0694">RNA-binding</keyword>
<sequence>MSKRKINRRQNWRIERKQQERSERAERAGTLGDEALAGGQLGAEQRGRVIARYGTQADIEGDDHRVHRCHLRTHLGSVVAGDNVIFCAGEETGVVVAREERSTELQRPDKFGKLRSVAANIDRVIIVIAPYPEPHGGLIDRYLVATENLGAEAVILLNKADLLDDDPFLAESIDMLLEPYAPLGYATIRAQGKFGAIDELTQLLAGHTSILVGQSGVGKTTLVNALLPDAQQRVSELSPDKQKGRHTTTTARLFDVPGGGALIDSPGIREFGLWHMSRDEVENGFREFRDRIGHCRFRDCHHQSEPGCALTEAIDTGAIHPARLDSYRRIIASLDQPLQG</sequence>
<feature type="region of interest" description="Disordered" evidence="4">
    <location>
        <begin position="1"/>
        <end position="31"/>
    </location>
</feature>
<feature type="compositionally biased region" description="Basic residues" evidence="4">
    <location>
        <begin position="1"/>
        <end position="11"/>
    </location>
</feature>
<keyword evidence="3" id="KW-0862">Zinc</keyword>
<feature type="domain" description="CP-type G" evidence="6">
    <location>
        <begin position="111"/>
        <end position="271"/>
    </location>
</feature>
<feature type="binding site" evidence="3">
    <location>
        <position position="308"/>
    </location>
    <ligand>
        <name>Zn(2+)</name>
        <dbReference type="ChEBI" id="CHEBI:29105"/>
    </ligand>
</feature>
<evidence type="ECO:0000313" key="7">
    <source>
        <dbReference type="EMBL" id="WOJ93063.1"/>
    </source>
</evidence>
<comment type="cofactor">
    <cofactor evidence="3">
        <name>Zn(2+)</name>
        <dbReference type="ChEBI" id="CHEBI:29105"/>
    </cofactor>
    <text evidence="3">Binds 1 zinc ion per subunit.</text>
</comment>
<feature type="compositionally biased region" description="Basic and acidic residues" evidence="4">
    <location>
        <begin position="12"/>
        <end position="27"/>
    </location>
</feature>
<keyword evidence="1 3" id="KW-0547">Nucleotide-binding</keyword>
<feature type="binding site" evidence="3">
    <location>
        <position position="300"/>
    </location>
    <ligand>
        <name>Zn(2+)</name>
        <dbReference type="ChEBI" id="CHEBI:29105"/>
    </ligand>
</feature>
<keyword evidence="8" id="KW-1185">Reference proteome</keyword>
<dbReference type="PROSITE" id="PS51721">
    <property type="entry name" value="G_CP"/>
    <property type="match status" value="1"/>
</dbReference>
<comment type="subunit">
    <text evidence="3">Monomer. Associates with 30S ribosomal subunit, binds 16S rRNA.</text>
</comment>
<evidence type="ECO:0000259" key="5">
    <source>
        <dbReference type="PROSITE" id="PS50936"/>
    </source>
</evidence>
<dbReference type="CDD" id="cd01854">
    <property type="entry name" value="YjeQ_EngC"/>
    <property type="match status" value="1"/>
</dbReference>
<dbReference type="EC" id="3.6.1.-" evidence="3"/>
<proteinExistence type="inferred from homology"/>
<evidence type="ECO:0000313" key="8">
    <source>
        <dbReference type="Proteomes" id="UP001626537"/>
    </source>
</evidence>
<feature type="domain" description="EngC GTPase" evidence="5">
    <location>
        <begin position="119"/>
        <end position="269"/>
    </location>
</feature>
<dbReference type="PANTHER" id="PTHR32120">
    <property type="entry name" value="SMALL RIBOSOMAL SUBUNIT BIOGENESIS GTPASE RSGA"/>
    <property type="match status" value="1"/>
</dbReference>
<accession>A0ABZ0I204</accession>
<dbReference type="Gene3D" id="3.40.50.300">
    <property type="entry name" value="P-loop containing nucleotide triphosphate hydrolases"/>
    <property type="match status" value="1"/>
</dbReference>
<keyword evidence="3 7" id="KW-0378">Hydrolase</keyword>
<evidence type="ECO:0000256" key="3">
    <source>
        <dbReference type="HAMAP-Rule" id="MF_01820"/>
    </source>
</evidence>
<evidence type="ECO:0000259" key="6">
    <source>
        <dbReference type="PROSITE" id="PS51721"/>
    </source>
</evidence>
<comment type="similarity">
    <text evidence="3">Belongs to the TRAFAC class YlqF/YawG GTPase family. RsgA subfamily.</text>
</comment>
<keyword evidence="3" id="KW-0699">rRNA-binding</keyword>
<name>A0ABZ0I204_9GAMM</name>
<reference evidence="7 8" key="1">
    <citation type="submission" date="2023-10" db="EMBL/GenBank/DDBJ databases">
        <title>Two novel species belonging to the OM43/NOR5 clade.</title>
        <authorList>
            <person name="Park M."/>
        </authorList>
    </citation>
    <scope>NUCLEOTIDE SEQUENCE [LARGE SCALE GENOMIC DNA]</scope>
    <source>
        <strain evidence="7 8">IMCC43200</strain>
    </source>
</reference>
<dbReference type="SUPFAM" id="SSF52540">
    <property type="entry name" value="P-loop containing nucleoside triphosphate hydrolases"/>
    <property type="match status" value="1"/>
</dbReference>
<dbReference type="InterPro" id="IPR004881">
    <property type="entry name" value="Ribosome_biogen_GTPase_RsgA"/>
</dbReference>
<feature type="binding site" evidence="3">
    <location>
        <position position="295"/>
    </location>
    <ligand>
        <name>Zn(2+)</name>
        <dbReference type="ChEBI" id="CHEBI:29105"/>
    </ligand>
</feature>
<dbReference type="GO" id="GO:0016787">
    <property type="term" value="F:hydrolase activity"/>
    <property type="evidence" value="ECO:0007669"/>
    <property type="project" value="UniProtKB-KW"/>
</dbReference>